<feature type="transmembrane region" description="Helical" evidence="10">
    <location>
        <begin position="105"/>
        <end position="131"/>
    </location>
</feature>
<evidence type="ECO:0000256" key="1">
    <source>
        <dbReference type="ARBA" id="ARBA00004651"/>
    </source>
</evidence>
<organism evidence="11">
    <name type="scientific">marine metagenome</name>
    <dbReference type="NCBI Taxonomy" id="408172"/>
    <lineage>
        <taxon>unclassified sequences</taxon>
        <taxon>metagenomes</taxon>
        <taxon>ecological metagenomes</taxon>
    </lineage>
</organism>
<feature type="transmembrane region" description="Helical" evidence="10">
    <location>
        <begin position="151"/>
        <end position="173"/>
    </location>
</feature>
<name>A0A381X4I8_9ZZZZ</name>
<feature type="transmembrane region" description="Helical" evidence="10">
    <location>
        <begin position="193"/>
        <end position="220"/>
    </location>
</feature>
<dbReference type="AlphaFoldDB" id="A0A381X4I8"/>
<evidence type="ECO:0000256" key="3">
    <source>
        <dbReference type="ARBA" id="ARBA00022475"/>
    </source>
</evidence>
<evidence type="ECO:0000256" key="5">
    <source>
        <dbReference type="ARBA" id="ARBA00022692"/>
    </source>
</evidence>
<dbReference type="GO" id="GO:0005304">
    <property type="term" value="F:L-valine transmembrane transporter activity"/>
    <property type="evidence" value="ECO:0007669"/>
    <property type="project" value="TreeGrafter"/>
</dbReference>
<keyword evidence="3" id="KW-1003">Cell membrane</keyword>
<comment type="similarity">
    <text evidence="9">Belongs to the binding-protein-dependent transport system permease family. LivHM subfamily.</text>
</comment>
<evidence type="ECO:0000256" key="8">
    <source>
        <dbReference type="ARBA" id="ARBA00023136"/>
    </source>
</evidence>
<comment type="subcellular location">
    <subcellularLocation>
        <location evidence="1">Cell membrane</location>
        <topology evidence="1">Multi-pass membrane protein</topology>
    </subcellularLocation>
</comment>
<keyword evidence="8 10" id="KW-0472">Membrane</keyword>
<dbReference type="GO" id="GO:0015188">
    <property type="term" value="F:L-isoleucine transmembrane transporter activity"/>
    <property type="evidence" value="ECO:0007669"/>
    <property type="project" value="TreeGrafter"/>
</dbReference>
<protein>
    <recommendedName>
        <fullName evidence="12">Branched-chain amino acid ABC transporter permease</fullName>
    </recommendedName>
</protein>
<feature type="transmembrane region" description="Helical" evidence="10">
    <location>
        <begin position="12"/>
        <end position="36"/>
    </location>
</feature>
<dbReference type="InterPro" id="IPR001851">
    <property type="entry name" value="ABC_transp_permease"/>
</dbReference>
<dbReference type="GO" id="GO:0015808">
    <property type="term" value="P:L-alanine transport"/>
    <property type="evidence" value="ECO:0007669"/>
    <property type="project" value="TreeGrafter"/>
</dbReference>
<evidence type="ECO:0000256" key="9">
    <source>
        <dbReference type="ARBA" id="ARBA00037998"/>
    </source>
</evidence>
<gene>
    <name evidence="11" type="ORF">METZ01_LOCUS112404</name>
</gene>
<keyword evidence="5 10" id="KW-0812">Transmembrane</keyword>
<feature type="transmembrane region" description="Helical" evidence="10">
    <location>
        <begin position="43"/>
        <end position="62"/>
    </location>
</feature>
<dbReference type="PANTHER" id="PTHR11795:SF371">
    <property type="entry name" value="HIGH-AFFINITY BRANCHED-CHAIN AMINO ACID TRANSPORT SYSTEM PERMEASE PROTEIN LIVH"/>
    <property type="match status" value="1"/>
</dbReference>
<dbReference type="GO" id="GO:0042941">
    <property type="term" value="P:D-alanine transmembrane transport"/>
    <property type="evidence" value="ECO:0007669"/>
    <property type="project" value="TreeGrafter"/>
</dbReference>
<proteinExistence type="inferred from homology"/>
<evidence type="ECO:0000256" key="4">
    <source>
        <dbReference type="ARBA" id="ARBA00022519"/>
    </source>
</evidence>
<keyword evidence="2" id="KW-0813">Transport</keyword>
<keyword evidence="6" id="KW-0029">Amino-acid transport</keyword>
<dbReference type="CDD" id="cd06582">
    <property type="entry name" value="TM_PBP1_LivH_like"/>
    <property type="match status" value="1"/>
</dbReference>
<dbReference type="EMBL" id="UINC01013855">
    <property type="protein sequence ID" value="SVA59550.1"/>
    <property type="molecule type" value="Genomic_DNA"/>
</dbReference>
<dbReference type="GO" id="GO:0015190">
    <property type="term" value="F:L-leucine transmembrane transporter activity"/>
    <property type="evidence" value="ECO:0007669"/>
    <property type="project" value="TreeGrafter"/>
</dbReference>
<accession>A0A381X4I8</accession>
<dbReference type="PANTHER" id="PTHR11795">
    <property type="entry name" value="BRANCHED-CHAIN AMINO ACID TRANSPORT SYSTEM PERMEASE PROTEIN LIVH"/>
    <property type="match status" value="1"/>
</dbReference>
<evidence type="ECO:0000313" key="11">
    <source>
        <dbReference type="EMBL" id="SVA59550.1"/>
    </source>
</evidence>
<feature type="transmembrane region" description="Helical" evidence="10">
    <location>
        <begin position="240"/>
        <end position="267"/>
    </location>
</feature>
<dbReference type="GO" id="GO:0015192">
    <property type="term" value="F:L-phenylalanine transmembrane transporter activity"/>
    <property type="evidence" value="ECO:0007669"/>
    <property type="project" value="TreeGrafter"/>
</dbReference>
<feature type="transmembrane region" description="Helical" evidence="10">
    <location>
        <begin position="68"/>
        <end position="93"/>
    </location>
</feature>
<keyword evidence="7 10" id="KW-1133">Transmembrane helix</keyword>
<evidence type="ECO:0000256" key="2">
    <source>
        <dbReference type="ARBA" id="ARBA00022448"/>
    </source>
</evidence>
<dbReference type="GO" id="GO:0005886">
    <property type="term" value="C:plasma membrane"/>
    <property type="evidence" value="ECO:0007669"/>
    <property type="project" value="UniProtKB-SubCell"/>
</dbReference>
<keyword evidence="4" id="KW-0997">Cell inner membrane</keyword>
<sequence>METMTMDFDFNSLLAFIIFGITIGVVYGIVALGISLIYSGLDIVHFAHGEIYMFGAFIGLFLSQEIGVPYPFAIIGAMIFAALLGMGIERVFYRRLTQAGGGYTVAGMGMIICGFGMSVALMNVAFLIWGAGAEPFPVNLGMPLQLGDISIPQSYVLTAVVSMLLMVVLNYFIRRTKLGLAVRAVAHNKDIAYLMGINVPLVISLIFGLGCALAAAAGVLIGPMQSVQVEMGYLMLMKAFAAAVVGGFGSLPGALIGGILVGIFENLGAAYISPSHKDIYAFLLLILVLIFRPSGLFGVIAKVKA</sequence>
<evidence type="ECO:0000256" key="10">
    <source>
        <dbReference type="SAM" id="Phobius"/>
    </source>
</evidence>
<reference evidence="11" key="1">
    <citation type="submission" date="2018-05" db="EMBL/GenBank/DDBJ databases">
        <authorList>
            <person name="Lanie J.A."/>
            <person name="Ng W.-L."/>
            <person name="Kazmierczak K.M."/>
            <person name="Andrzejewski T.M."/>
            <person name="Davidsen T.M."/>
            <person name="Wayne K.J."/>
            <person name="Tettelin H."/>
            <person name="Glass J.I."/>
            <person name="Rusch D."/>
            <person name="Podicherti R."/>
            <person name="Tsui H.-C.T."/>
            <person name="Winkler M.E."/>
        </authorList>
    </citation>
    <scope>NUCLEOTIDE SEQUENCE</scope>
</reference>
<dbReference type="GO" id="GO:1903806">
    <property type="term" value="P:L-isoleucine import across plasma membrane"/>
    <property type="evidence" value="ECO:0007669"/>
    <property type="project" value="TreeGrafter"/>
</dbReference>
<evidence type="ECO:0008006" key="12">
    <source>
        <dbReference type="Google" id="ProtNLM"/>
    </source>
</evidence>
<evidence type="ECO:0000256" key="7">
    <source>
        <dbReference type="ARBA" id="ARBA00022989"/>
    </source>
</evidence>
<dbReference type="Pfam" id="PF02653">
    <property type="entry name" value="BPD_transp_2"/>
    <property type="match status" value="1"/>
</dbReference>
<dbReference type="InterPro" id="IPR052157">
    <property type="entry name" value="BCAA_transport_permease"/>
</dbReference>
<evidence type="ECO:0000256" key="6">
    <source>
        <dbReference type="ARBA" id="ARBA00022970"/>
    </source>
</evidence>
<feature type="transmembrane region" description="Helical" evidence="10">
    <location>
        <begin position="279"/>
        <end position="301"/>
    </location>
</feature>